<dbReference type="OrthoDB" id="97518at2759"/>
<evidence type="ECO:0000313" key="3">
    <source>
        <dbReference type="Proteomes" id="UP000323000"/>
    </source>
</evidence>
<gene>
    <name evidence="2" type="ORF">EZV62_016863</name>
</gene>
<proteinExistence type="inferred from homology"/>
<evidence type="ECO:0000256" key="1">
    <source>
        <dbReference type="ARBA" id="ARBA00005437"/>
    </source>
</evidence>
<dbReference type="InterPro" id="IPR007612">
    <property type="entry name" value="LOR"/>
</dbReference>
<evidence type="ECO:0000313" key="2">
    <source>
        <dbReference type="EMBL" id="TXG59034.1"/>
    </source>
</evidence>
<accession>A0A5C7HQA9</accession>
<reference evidence="3" key="1">
    <citation type="journal article" date="2019" name="Gigascience">
        <title>De novo genome assembly of the endangered Acer yangbiense, a plant species with extremely small populations endemic to Yunnan Province, China.</title>
        <authorList>
            <person name="Yang J."/>
            <person name="Wariss H.M."/>
            <person name="Tao L."/>
            <person name="Zhang R."/>
            <person name="Yun Q."/>
            <person name="Hollingsworth P."/>
            <person name="Dao Z."/>
            <person name="Luo G."/>
            <person name="Guo H."/>
            <person name="Ma Y."/>
            <person name="Sun W."/>
        </authorList>
    </citation>
    <scope>NUCLEOTIDE SEQUENCE [LARGE SCALE GENOMIC DNA]</scope>
    <source>
        <strain evidence="3">cv. Malutang</strain>
    </source>
</reference>
<dbReference type="InterPro" id="IPR025659">
    <property type="entry name" value="Tubby-like_C"/>
</dbReference>
<dbReference type="SUPFAM" id="SSF54518">
    <property type="entry name" value="Tubby C-terminal domain-like"/>
    <property type="match status" value="1"/>
</dbReference>
<dbReference type="Proteomes" id="UP000323000">
    <property type="component" value="Chromosome 7"/>
</dbReference>
<protein>
    <submittedName>
        <fullName evidence="2">Uncharacterized protein</fullName>
    </submittedName>
</protein>
<dbReference type="InterPro" id="IPR038595">
    <property type="entry name" value="LOR_sf"/>
</dbReference>
<name>A0A5C7HQA9_9ROSI</name>
<comment type="caution">
    <text evidence="2">The sequence shown here is derived from an EMBL/GenBank/DDBJ whole genome shotgun (WGS) entry which is preliminary data.</text>
</comment>
<dbReference type="EMBL" id="VAHF01000007">
    <property type="protein sequence ID" value="TXG59034.1"/>
    <property type="molecule type" value="Genomic_DNA"/>
</dbReference>
<organism evidence="2 3">
    <name type="scientific">Acer yangbiense</name>
    <dbReference type="NCBI Taxonomy" id="1000413"/>
    <lineage>
        <taxon>Eukaryota</taxon>
        <taxon>Viridiplantae</taxon>
        <taxon>Streptophyta</taxon>
        <taxon>Embryophyta</taxon>
        <taxon>Tracheophyta</taxon>
        <taxon>Spermatophyta</taxon>
        <taxon>Magnoliopsida</taxon>
        <taxon>eudicotyledons</taxon>
        <taxon>Gunneridae</taxon>
        <taxon>Pentapetalae</taxon>
        <taxon>rosids</taxon>
        <taxon>malvids</taxon>
        <taxon>Sapindales</taxon>
        <taxon>Sapindaceae</taxon>
        <taxon>Hippocastanoideae</taxon>
        <taxon>Acereae</taxon>
        <taxon>Acer</taxon>
    </lineage>
</organism>
<keyword evidence="3" id="KW-1185">Reference proteome</keyword>
<dbReference type="Pfam" id="PF04525">
    <property type="entry name" value="LOR"/>
    <property type="match status" value="1"/>
</dbReference>
<sequence>MDQFPADPPPPPLNPVSIIGPQYCAPYPVDLAIVRKLKTELDVYFANKIYEYVSDFKVKGSSLEQSCTVYAGESNTIVAQIKSLSFLLESYKPKDNKAGPLTENEQSDGTLRGLPWPAFLMSWRRRIGKEDESLFFTGCEDAGLQVKHIRSRVFCITL</sequence>
<dbReference type="AlphaFoldDB" id="A0A5C7HQA9"/>
<comment type="similarity">
    <text evidence="1">Belongs to the LOR family.</text>
</comment>
<dbReference type="Gene3D" id="2.40.160.200">
    <property type="entry name" value="LURP1-related"/>
    <property type="match status" value="1"/>
</dbReference>